<dbReference type="InterPro" id="IPR020846">
    <property type="entry name" value="MFS_dom"/>
</dbReference>
<proteinExistence type="predicted"/>
<comment type="caution">
    <text evidence="7">The sequence shown here is derived from an EMBL/GenBank/DDBJ whole genome shotgun (WGS) entry which is preliminary data.</text>
</comment>
<dbReference type="GO" id="GO:0015174">
    <property type="term" value="F:basic amino acid transmembrane transporter activity"/>
    <property type="evidence" value="ECO:0007669"/>
    <property type="project" value="TreeGrafter"/>
</dbReference>
<evidence type="ECO:0000256" key="5">
    <source>
        <dbReference type="SAM" id="Phobius"/>
    </source>
</evidence>
<feature type="transmembrane region" description="Helical" evidence="5">
    <location>
        <begin position="528"/>
        <end position="550"/>
    </location>
</feature>
<evidence type="ECO:0000259" key="6">
    <source>
        <dbReference type="PROSITE" id="PS50850"/>
    </source>
</evidence>
<sequence>MSAQGVGDYTDERTALLSAQQGLGHKYTRRLSDQGDDLRRTISLASTVQNVYRVPWKQNIVLLLAVFLVNSDSAILMSIFRHIAQEFDALPSSSWIINSYLVGLLVSQPLYGKLSDIFGRKALLLIAYSFYCVGGLLGGLGVSFWTVLIGRAIAGIGNAGITVLISTLIVDLVPLEDVALWRGFVYAVNQIGRAAGPSLGGLITDNWNWRWALLYPVPLNVLCLTFIWWRMSFPPVNDDNIDPSEQGETWSKLRRVDMSGAVSLAIANCSLLLFLDEAQRGMDVAKHVTTIVPGILWISSFGVFLLVEAFWAKEPIFPLHLMAKRNVFSSYAIQLLQTAAQMALFTSVPLYFRITNGDSHTSIAIRLLFITSGTILGGLISGFSIKRSRKYRLIIWVSIAFSNFSFLAIFLRWRGHTGWLETMYGFPVGLGFGVSLSAAYIALTARLDSSTVAVSTSGFYLSLNLGSLVGVSVASLLIQSSVRQQLRETLRDFPNRDQLMHDILSNLDIIDEVSPKLRAIIVEAYNNSLIHVWVFALLCGCLAFAVSLLMREAPLVIDQYPELKRARRRGAV</sequence>
<dbReference type="Proteomes" id="UP000243515">
    <property type="component" value="Unassembled WGS sequence"/>
</dbReference>
<protein>
    <recommendedName>
        <fullName evidence="6">Major facilitator superfamily (MFS) profile domain-containing protein</fullName>
    </recommendedName>
</protein>
<dbReference type="EMBL" id="NPHW01003396">
    <property type="protein sequence ID" value="OXV09663.1"/>
    <property type="molecule type" value="Genomic_DNA"/>
</dbReference>
<feature type="transmembrane region" description="Helical" evidence="5">
    <location>
        <begin position="364"/>
        <end position="385"/>
    </location>
</feature>
<dbReference type="PANTHER" id="PTHR23501">
    <property type="entry name" value="MAJOR FACILITATOR SUPERFAMILY"/>
    <property type="match status" value="1"/>
</dbReference>
<dbReference type="OrthoDB" id="6770063at2759"/>
<dbReference type="Pfam" id="PF07690">
    <property type="entry name" value="MFS_1"/>
    <property type="match status" value="1"/>
</dbReference>
<reference evidence="7 8" key="1">
    <citation type="journal article" date="2015" name="Environ. Microbiol.">
        <title>Metagenome sequence of Elaphomyces granulatus from sporocarp tissue reveals Ascomycota ectomycorrhizal fingerprints of genome expansion and a Proteobacteria-rich microbiome.</title>
        <authorList>
            <person name="Quandt C.A."/>
            <person name="Kohler A."/>
            <person name="Hesse C.N."/>
            <person name="Sharpton T.J."/>
            <person name="Martin F."/>
            <person name="Spatafora J.W."/>
        </authorList>
    </citation>
    <scope>NUCLEOTIDE SEQUENCE [LARGE SCALE GENOMIC DNA]</scope>
    <source>
        <strain evidence="7 8">OSC145934</strain>
    </source>
</reference>
<keyword evidence="2 5" id="KW-0812">Transmembrane</keyword>
<feature type="transmembrane region" description="Helical" evidence="5">
    <location>
        <begin position="391"/>
        <end position="411"/>
    </location>
</feature>
<feature type="transmembrane region" description="Helical" evidence="5">
    <location>
        <begin position="211"/>
        <end position="229"/>
    </location>
</feature>
<feature type="transmembrane region" description="Helical" evidence="5">
    <location>
        <begin position="423"/>
        <end position="445"/>
    </location>
</feature>
<gene>
    <name evidence="7" type="ORF">Egran_02574</name>
</gene>
<feature type="transmembrane region" description="Helical" evidence="5">
    <location>
        <begin position="287"/>
        <end position="311"/>
    </location>
</feature>
<dbReference type="SUPFAM" id="SSF103473">
    <property type="entry name" value="MFS general substrate transporter"/>
    <property type="match status" value="1"/>
</dbReference>
<accession>A0A232LZT2</accession>
<name>A0A232LZT2_9EURO</name>
<feature type="transmembrane region" description="Helical" evidence="5">
    <location>
        <begin position="60"/>
        <end position="80"/>
    </location>
</feature>
<dbReference type="PROSITE" id="PS50850">
    <property type="entry name" value="MFS"/>
    <property type="match status" value="1"/>
</dbReference>
<dbReference type="Gene3D" id="1.20.1250.20">
    <property type="entry name" value="MFS general substrate transporter like domains"/>
    <property type="match status" value="1"/>
</dbReference>
<dbReference type="PANTHER" id="PTHR23501:SF33">
    <property type="entry name" value="MAJOR FACILITATOR SUPERFAMILY (MFS) PROFILE DOMAIN-CONTAINING PROTEIN"/>
    <property type="match status" value="1"/>
</dbReference>
<keyword evidence="4 5" id="KW-0472">Membrane</keyword>
<dbReference type="GO" id="GO:0000329">
    <property type="term" value="C:fungal-type vacuole membrane"/>
    <property type="evidence" value="ECO:0007669"/>
    <property type="project" value="TreeGrafter"/>
</dbReference>
<keyword evidence="3 5" id="KW-1133">Transmembrane helix</keyword>
<evidence type="ECO:0000256" key="1">
    <source>
        <dbReference type="ARBA" id="ARBA00004141"/>
    </source>
</evidence>
<feature type="transmembrane region" description="Helical" evidence="5">
    <location>
        <begin position="123"/>
        <end position="146"/>
    </location>
</feature>
<comment type="subcellular location">
    <subcellularLocation>
        <location evidence="1">Membrane</location>
        <topology evidence="1">Multi-pass membrane protein</topology>
    </subcellularLocation>
</comment>
<evidence type="ECO:0000313" key="8">
    <source>
        <dbReference type="Proteomes" id="UP000243515"/>
    </source>
</evidence>
<dbReference type="InterPro" id="IPR036259">
    <property type="entry name" value="MFS_trans_sf"/>
</dbReference>
<feature type="domain" description="Major facilitator superfamily (MFS) profile" evidence="6">
    <location>
        <begin position="58"/>
        <end position="554"/>
    </location>
</feature>
<organism evidence="7 8">
    <name type="scientific">Elaphomyces granulatus</name>
    <dbReference type="NCBI Taxonomy" id="519963"/>
    <lineage>
        <taxon>Eukaryota</taxon>
        <taxon>Fungi</taxon>
        <taxon>Dikarya</taxon>
        <taxon>Ascomycota</taxon>
        <taxon>Pezizomycotina</taxon>
        <taxon>Eurotiomycetes</taxon>
        <taxon>Eurotiomycetidae</taxon>
        <taxon>Eurotiales</taxon>
        <taxon>Elaphomycetaceae</taxon>
        <taxon>Elaphomyces</taxon>
    </lineage>
</organism>
<evidence type="ECO:0000313" key="7">
    <source>
        <dbReference type="EMBL" id="OXV09663.1"/>
    </source>
</evidence>
<evidence type="ECO:0000256" key="2">
    <source>
        <dbReference type="ARBA" id="ARBA00022692"/>
    </source>
</evidence>
<keyword evidence="8" id="KW-1185">Reference proteome</keyword>
<feature type="transmembrane region" description="Helical" evidence="5">
    <location>
        <begin position="457"/>
        <end position="478"/>
    </location>
</feature>
<feature type="transmembrane region" description="Helical" evidence="5">
    <location>
        <begin position="92"/>
        <end position="111"/>
    </location>
</feature>
<feature type="transmembrane region" description="Helical" evidence="5">
    <location>
        <begin position="331"/>
        <end position="352"/>
    </location>
</feature>
<dbReference type="InterPro" id="IPR011701">
    <property type="entry name" value="MFS"/>
</dbReference>
<feature type="transmembrane region" description="Helical" evidence="5">
    <location>
        <begin position="152"/>
        <end position="173"/>
    </location>
</feature>
<feature type="transmembrane region" description="Helical" evidence="5">
    <location>
        <begin position="258"/>
        <end position="275"/>
    </location>
</feature>
<evidence type="ECO:0000256" key="3">
    <source>
        <dbReference type="ARBA" id="ARBA00022989"/>
    </source>
</evidence>
<evidence type="ECO:0000256" key="4">
    <source>
        <dbReference type="ARBA" id="ARBA00023136"/>
    </source>
</evidence>
<dbReference type="AlphaFoldDB" id="A0A232LZT2"/>